<evidence type="ECO:0000256" key="1">
    <source>
        <dbReference type="ARBA" id="ARBA00004496"/>
    </source>
</evidence>
<evidence type="ECO:0000256" key="2">
    <source>
        <dbReference type="ARBA" id="ARBA00022490"/>
    </source>
</evidence>
<evidence type="ECO:0000313" key="16">
    <source>
        <dbReference type="Proteomes" id="UP000184404"/>
    </source>
</evidence>
<comment type="subcellular location">
    <subcellularLocation>
        <location evidence="1 11">Cytoplasm</location>
    </subcellularLocation>
</comment>
<evidence type="ECO:0000256" key="9">
    <source>
        <dbReference type="ARBA" id="ARBA00060656"/>
    </source>
</evidence>
<dbReference type="PIRSF" id="PIRSF004682">
    <property type="entry name" value="GmhB"/>
    <property type="match status" value="1"/>
</dbReference>
<keyword evidence="3 14" id="KW-0479">Metal-binding</keyword>
<feature type="active site" description="Nucleophile" evidence="12">
    <location>
        <position position="9"/>
    </location>
</feature>
<keyword evidence="5 14" id="KW-0862">Zinc</keyword>
<dbReference type="EC" id="3.1.3.-" evidence="11"/>
<dbReference type="InterPro" id="IPR023214">
    <property type="entry name" value="HAD_sf"/>
</dbReference>
<evidence type="ECO:0000256" key="11">
    <source>
        <dbReference type="PIRNR" id="PIRNR004682"/>
    </source>
</evidence>
<dbReference type="CDD" id="cd07503">
    <property type="entry name" value="HAD_HisB-N"/>
    <property type="match status" value="1"/>
</dbReference>
<evidence type="ECO:0000256" key="8">
    <source>
        <dbReference type="ARBA" id="ARBA00058363"/>
    </source>
</evidence>
<dbReference type="GO" id="GO:0005975">
    <property type="term" value="P:carbohydrate metabolic process"/>
    <property type="evidence" value="ECO:0007669"/>
    <property type="project" value="InterPro"/>
</dbReference>
<dbReference type="AlphaFoldDB" id="A0A1M4XKJ3"/>
<evidence type="ECO:0000256" key="6">
    <source>
        <dbReference type="ARBA" id="ARBA00023277"/>
    </source>
</evidence>
<keyword evidence="14" id="KW-0460">Magnesium</keyword>
<comment type="cofactor">
    <cofactor evidence="14">
        <name>Zn(2+)</name>
        <dbReference type="ChEBI" id="CHEBI:29105"/>
    </cofactor>
</comment>
<dbReference type="SUPFAM" id="SSF56784">
    <property type="entry name" value="HAD-like"/>
    <property type="match status" value="1"/>
</dbReference>
<feature type="binding site" evidence="14">
    <location>
        <position position="107"/>
    </location>
    <ligand>
        <name>Zn(2+)</name>
        <dbReference type="ChEBI" id="CHEBI:29105"/>
    </ligand>
</feature>
<gene>
    <name evidence="15" type="ORF">SAMN02745190_01520</name>
</gene>
<dbReference type="Pfam" id="PF13242">
    <property type="entry name" value="Hydrolase_like"/>
    <property type="match status" value="1"/>
</dbReference>
<dbReference type="STRING" id="1123243.SAMN02745190_01520"/>
<dbReference type="PANTHER" id="PTHR42891:SF1">
    <property type="entry name" value="D-GLYCERO-BETA-D-MANNO-HEPTOSE-1,7-BISPHOSPHATE 7-PHOSPHATASE"/>
    <property type="match status" value="1"/>
</dbReference>
<comment type="cofactor">
    <cofactor evidence="14">
        <name>Mg(2+)</name>
        <dbReference type="ChEBI" id="CHEBI:18420"/>
    </cofactor>
</comment>
<feature type="binding site" evidence="14">
    <location>
        <position position="105"/>
    </location>
    <ligand>
        <name>Zn(2+)</name>
        <dbReference type="ChEBI" id="CHEBI:29105"/>
    </ligand>
</feature>
<comment type="catalytic activity">
    <reaction evidence="7">
        <text>D-glycero-alpha-D-manno-heptose 1,7-bisphosphate + H2O = D-glycero-alpha-D-manno-heptose 1-phosphate + phosphate</text>
        <dbReference type="Rhea" id="RHEA:28522"/>
        <dbReference type="ChEBI" id="CHEBI:15377"/>
        <dbReference type="ChEBI" id="CHEBI:43474"/>
        <dbReference type="ChEBI" id="CHEBI:60207"/>
        <dbReference type="ChEBI" id="CHEBI:61574"/>
        <dbReference type="EC" id="3.1.3.83"/>
    </reaction>
</comment>
<feature type="site" description="Contributes to substrate recognition" evidence="13">
    <location>
        <position position="108"/>
    </location>
</feature>
<evidence type="ECO:0000256" key="14">
    <source>
        <dbReference type="PIRSR" id="PIRSR004682-4"/>
    </source>
</evidence>
<feature type="binding site" evidence="14">
    <location>
        <position position="11"/>
    </location>
    <ligand>
        <name>Mg(2+)</name>
        <dbReference type="ChEBI" id="CHEBI:18420"/>
    </ligand>
</feature>
<dbReference type="NCBIfam" id="TIGR01662">
    <property type="entry name" value="HAD-SF-IIIA"/>
    <property type="match status" value="1"/>
</dbReference>
<dbReference type="EMBL" id="FQUG01000005">
    <property type="protein sequence ID" value="SHE94019.1"/>
    <property type="molecule type" value="Genomic_DNA"/>
</dbReference>
<dbReference type="GO" id="GO:0005737">
    <property type="term" value="C:cytoplasm"/>
    <property type="evidence" value="ECO:0007669"/>
    <property type="project" value="UniProtKB-SubCell"/>
</dbReference>
<dbReference type="FunFam" id="3.40.50.1000:FF:000037">
    <property type="entry name" value="D,D-heptose 1,7-bisphosphate phosphatase"/>
    <property type="match status" value="1"/>
</dbReference>
<dbReference type="RefSeq" id="WP_072935614.1">
    <property type="nucleotide sequence ID" value="NZ_FQUG01000005.1"/>
</dbReference>
<evidence type="ECO:0000256" key="3">
    <source>
        <dbReference type="ARBA" id="ARBA00022723"/>
    </source>
</evidence>
<sequence>MASKAVFFDRDGTLNVDTDFLYKKEEFEWMDGAVEAIRFANENGYKVIVITNQSGVARGYFKESDVNALHDWMNEQLKEYGAHIDAFYYCPHHPEAVVPEYRKKCECRKPGSKLVEDACRDFDIDKKASVMIGDADRDIECAEKAGVKGVKFTGGNLLEFVKQSLPL</sequence>
<protein>
    <recommendedName>
        <fullName evidence="11">D,D-heptose 1,7-bisphosphate phosphatase</fullName>
        <ecNumber evidence="11">3.1.3.-</ecNumber>
    </recommendedName>
</protein>
<dbReference type="InterPro" id="IPR004446">
    <property type="entry name" value="Heptose_bisP_phosphatase"/>
</dbReference>
<dbReference type="InterPro" id="IPR036412">
    <property type="entry name" value="HAD-like_sf"/>
</dbReference>
<feature type="site" description="Stabilizes the phosphoryl group" evidence="13">
    <location>
        <position position="109"/>
    </location>
</feature>
<dbReference type="PANTHER" id="PTHR42891">
    <property type="entry name" value="D-GLYCERO-BETA-D-MANNO-HEPTOSE-1,7-BISPHOSPHATE 7-PHOSPHATASE"/>
    <property type="match status" value="1"/>
</dbReference>
<comment type="similarity">
    <text evidence="10 11">Belongs to the gmhB family.</text>
</comment>
<accession>A0A1M4XKJ3</accession>
<dbReference type="OrthoDB" id="9801899at2"/>
<evidence type="ECO:0000256" key="4">
    <source>
        <dbReference type="ARBA" id="ARBA00022801"/>
    </source>
</evidence>
<dbReference type="NCBIfam" id="TIGR00213">
    <property type="entry name" value="GmhB_yaeD"/>
    <property type="match status" value="1"/>
</dbReference>
<keyword evidence="16" id="KW-1185">Reference proteome</keyword>
<feature type="binding site" evidence="14">
    <location>
        <position position="9"/>
    </location>
    <ligand>
        <name>Mg(2+)</name>
        <dbReference type="ChEBI" id="CHEBI:18420"/>
    </ligand>
</feature>
<dbReference type="GO" id="GO:0016791">
    <property type="term" value="F:phosphatase activity"/>
    <property type="evidence" value="ECO:0007669"/>
    <property type="project" value="InterPro"/>
</dbReference>
<dbReference type="Gene3D" id="3.40.50.1000">
    <property type="entry name" value="HAD superfamily/HAD-like"/>
    <property type="match status" value="1"/>
</dbReference>
<feature type="binding site" evidence="14">
    <location>
        <position position="92"/>
    </location>
    <ligand>
        <name>Zn(2+)</name>
        <dbReference type="ChEBI" id="CHEBI:29105"/>
    </ligand>
</feature>
<feature type="site" description="Stabilizes the phosphoryl group" evidence="13">
    <location>
        <position position="51"/>
    </location>
</feature>
<comment type="pathway">
    <text evidence="9">Nucleotide-sugar biosynthesis; GDP-D-glycero-alpha-D-manno-heptose biosynthesis; GDP-D-glycero-alpha-D-manno-heptose from D-glycero-alpha-D-manno-heptose 7-phosphate: step 2/3.</text>
</comment>
<evidence type="ECO:0000256" key="7">
    <source>
        <dbReference type="ARBA" id="ARBA00051130"/>
    </source>
</evidence>
<feature type="binding site" evidence="14">
    <location>
        <position position="90"/>
    </location>
    <ligand>
        <name>Zn(2+)</name>
        <dbReference type="ChEBI" id="CHEBI:29105"/>
    </ligand>
</feature>
<name>A0A1M4XKJ3_9FIRM</name>
<keyword evidence="6 11" id="KW-0119">Carbohydrate metabolism</keyword>
<dbReference type="NCBIfam" id="TIGR01656">
    <property type="entry name" value="Histidinol-ppas"/>
    <property type="match status" value="1"/>
</dbReference>
<dbReference type="Proteomes" id="UP000184404">
    <property type="component" value="Unassembled WGS sequence"/>
</dbReference>
<dbReference type="GO" id="GO:0046872">
    <property type="term" value="F:metal ion binding"/>
    <property type="evidence" value="ECO:0007669"/>
    <property type="project" value="UniProtKB-KW"/>
</dbReference>
<dbReference type="InterPro" id="IPR006549">
    <property type="entry name" value="HAD-SF_hydro_IIIA"/>
</dbReference>
<reference evidence="15 16" key="1">
    <citation type="submission" date="2016-11" db="EMBL/GenBank/DDBJ databases">
        <authorList>
            <person name="Jaros S."/>
            <person name="Januszkiewicz K."/>
            <person name="Wedrychowicz H."/>
        </authorList>
    </citation>
    <scope>NUCLEOTIDE SEQUENCE [LARGE SCALE GENOMIC DNA]</scope>
    <source>
        <strain evidence="15 16">DSM 10502</strain>
    </source>
</reference>
<organism evidence="15 16">
    <name type="scientific">Schwartzia succinivorans DSM 10502</name>
    <dbReference type="NCBI Taxonomy" id="1123243"/>
    <lineage>
        <taxon>Bacteria</taxon>
        <taxon>Bacillati</taxon>
        <taxon>Bacillota</taxon>
        <taxon>Negativicutes</taxon>
        <taxon>Selenomonadales</taxon>
        <taxon>Selenomonadaceae</taxon>
        <taxon>Schwartzia</taxon>
    </lineage>
</organism>
<keyword evidence="4 11" id="KW-0378">Hydrolase</keyword>
<feature type="binding site" evidence="14">
    <location>
        <position position="134"/>
    </location>
    <ligand>
        <name>Mg(2+)</name>
        <dbReference type="ChEBI" id="CHEBI:18420"/>
    </ligand>
</feature>
<comment type="function">
    <text evidence="8">Converts the D-glycero-alpha-D-manno-heptose 1,7-bisphosphate intermediate into D-glycero-alpha-D-manno-heptose 1-phosphate by removing the phosphate group at the C-7 position.</text>
</comment>
<evidence type="ECO:0000256" key="12">
    <source>
        <dbReference type="PIRSR" id="PIRSR004682-1"/>
    </source>
</evidence>
<feature type="active site" description="Nucleophile" evidence="12">
    <location>
        <position position="11"/>
    </location>
</feature>
<dbReference type="InterPro" id="IPR006543">
    <property type="entry name" value="Histidinol-phos"/>
</dbReference>
<evidence type="ECO:0000313" key="15">
    <source>
        <dbReference type="EMBL" id="SHE94019.1"/>
    </source>
</evidence>
<proteinExistence type="inferred from homology"/>
<evidence type="ECO:0000256" key="13">
    <source>
        <dbReference type="PIRSR" id="PIRSR004682-3"/>
    </source>
</evidence>
<evidence type="ECO:0000256" key="10">
    <source>
        <dbReference type="ARBA" id="ARBA00061616"/>
    </source>
</evidence>
<evidence type="ECO:0000256" key="5">
    <source>
        <dbReference type="ARBA" id="ARBA00022833"/>
    </source>
</evidence>
<keyword evidence="2 11" id="KW-0963">Cytoplasm</keyword>